<proteinExistence type="predicted"/>
<dbReference type="RefSeq" id="WP_078817245.1">
    <property type="nucleotide sequence ID" value="NZ_FUYJ01000002.1"/>
</dbReference>
<reference evidence="2" key="1">
    <citation type="submission" date="2017-02" db="EMBL/GenBank/DDBJ databases">
        <authorList>
            <person name="Varghese N."/>
            <person name="Submissions S."/>
        </authorList>
    </citation>
    <scope>NUCLEOTIDE SEQUENCE [LARGE SCALE GENOMIC DNA]</scope>
    <source>
        <strain evidence="2">DSM 23966</strain>
    </source>
</reference>
<accession>A0A1T4Y182</accession>
<protein>
    <submittedName>
        <fullName evidence="1">Competence protein ComFB</fullName>
    </submittedName>
</protein>
<evidence type="ECO:0000313" key="2">
    <source>
        <dbReference type="Proteomes" id="UP000190042"/>
    </source>
</evidence>
<dbReference type="EMBL" id="FUYJ01000002">
    <property type="protein sequence ID" value="SKA95577.1"/>
    <property type="molecule type" value="Genomic_DNA"/>
</dbReference>
<dbReference type="AlphaFoldDB" id="A0A1T4Y182"/>
<keyword evidence="2" id="KW-1185">Reference proteome</keyword>
<gene>
    <name evidence="1" type="ORF">SAMN04244570_1665</name>
</gene>
<dbReference type="Pfam" id="PF10719">
    <property type="entry name" value="ComFB"/>
    <property type="match status" value="1"/>
</dbReference>
<dbReference type="Proteomes" id="UP000190042">
    <property type="component" value="Unassembled WGS sequence"/>
</dbReference>
<dbReference type="InterPro" id="IPR019657">
    <property type="entry name" value="ComFB"/>
</dbReference>
<evidence type="ECO:0000313" key="1">
    <source>
        <dbReference type="EMBL" id="SKA95577.1"/>
    </source>
</evidence>
<name>A0A1T4Y182_9BACL</name>
<organism evidence="1 2">
    <name type="scientific">Sporosarcina newyorkensis</name>
    <dbReference type="NCBI Taxonomy" id="759851"/>
    <lineage>
        <taxon>Bacteria</taxon>
        <taxon>Bacillati</taxon>
        <taxon>Bacillota</taxon>
        <taxon>Bacilli</taxon>
        <taxon>Bacillales</taxon>
        <taxon>Caryophanaceae</taxon>
        <taxon>Sporosarcina</taxon>
    </lineage>
</organism>
<sequence>MKVQNVMEIVVKDVIEKYKKELNMSCTCDHCMNDVLAMTLNNLSPQYIVDEANSAYIRAIHQADRQGATAILTKVAWAAGVVAENPRCENVKNPSNE</sequence>